<evidence type="ECO:0000256" key="1">
    <source>
        <dbReference type="ARBA" id="ARBA00008791"/>
    </source>
</evidence>
<dbReference type="InterPro" id="IPR006015">
    <property type="entry name" value="Universal_stress_UspA"/>
</dbReference>
<dbReference type="EMBL" id="CP072943">
    <property type="protein sequence ID" value="QTX33397.1"/>
    <property type="molecule type" value="Genomic_DNA"/>
</dbReference>
<feature type="domain" description="UspA" evidence="2">
    <location>
        <begin position="155"/>
        <end position="301"/>
    </location>
</feature>
<dbReference type="SUPFAM" id="SSF52402">
    <property type="entry name" value="Adenine nucleotide alpha hydrolases-like"/>
    <property type="match status" value="2"/>
</dbReference>
<dbReference type="InterPro" id="IPR006016">
    <property type="entry name" value="UspA"/>
</dbReference>
<dbReference type="CDD" id="cd23659">
    <property type="entry name" value="USP_At3g01520-like"/>
    <property type="match status" value="1"/>
</dbReference>
<dbReference type="AlphaFoldDB" id="A0A9Q7AQ30"/>
<dbReference type="RefSeq" id="WP_274374683.1">
    <property type="nucleotide sequence ID" value="NZ_CP072943.1"/>
</dbReference>
<accession>A0A9Q7AQ30</accession>
<dbReference type="KEGG" id="aram:KAR29_05860"/>
<proteinExistence type="inferred from homology"/>
<dbReference type="PANTHER" id="PTHR46268">
    <property type="entry name" value="STRESS RESPONSE PROTEIN NHAX"/>
    <property type="match status" value="1"/>
</dbReference>
<dbReference type="PRINTS" id="PR01438">
    <property type="entry name" value="UNVRSLSTRESS"/>
</dbReference>
<reference evidence="4" key="1">
    <citation type="submission" date="2021-04" db="EMBL/GenBank/DDBJ databases">
        <title>A novel Synergistetes isolate from a pyrite-forming mixed culture.</title>
        <authorList>
            <person name="Bunk B."/>
            <person name="Sproer C."/>
            <person name="Spring S."/>
            <person name="Pester M."/>
        </authorList>
    </citation>
    <scope>NUCLEOTIDE SEQUENCE [LARGE SCALE GENOMIC DNA]</scope>
    <source>
        <strain evidence="4">J.5.4.2-T.3.5.2</strain>
    </source>
</reference>
<evidence type="ECO:0000259" key="2">
    <source>
        <dbReference type="Pfam" id="PF00582"/>
    </source>
</evidence>
<evidence type="ECO:0000313" key="4">
    <source>
        <dbReference type="Proteomes" id="UP000671879"/>
    </source>
</evidence>
<dbReference type="Gene3D" id="3.40.50.620">
    <property type="entry name" value="HUPs"/>
    <property type="match status" value="2"/>
</dbReference>
<keyword evidence="4" id="KW-1185">Reference proteome</keyword>
<gene>
    <name evidence="3" type="ORF">KAR29_05860</name>
</gene>
<dbReference type="InterPro" id="IPR014729">
    <property type="entry name" value="Rossmann-like_a/b/a_fold"/>
</dbReference>
<dbReference type="PANTHER" id="PTHR46268:SF6">
    <property type="entry name" value="UNIVERSAL STRESS PROTEIN UP12"/>
    <property type="match status" value="1"/>
</dbReference>
<dbReference type="CDD" id="cd00293">
    <property type="entry name" value="USP-like"/>
    <property type="match status" value="1"/>
</dbReference>
<comment type="similarity">
    <text evidence="1">Belongs to the universal stress protein A family.</text>
</comment>
<protein>
    <submittedName>
        <fullName evidence="3">Universal stress protein</fullName>
    </submittedName>
</protein>
<dbReference type="Pfam" id="PF00582">
    <property type="entry name" value="Usp"/>
    <property type="match status" value="2"/>
</dbReference>
<sequence length="308" mass="33660">MKFDKILACVDGSEASPLVIRQALDWAAREGSGSLEILHVVDSKVEYPVLAAEFDEAADPRGEVEAKVLGKVEEMVRANLEEEESLPWTVKIITGRPYEVIVRRARELGVDLILLGHRRLSGWERLLLGSVASKVVPYAPCNVLVVRPGLERVGKVLIALDGTEESRSVASFGLDQARLLGAEEVLFLHVVEEVTEATHTYWGSFTVGPEYYARARNVAEANMDRLLSDLSKEREGDLPLCRSRVEVGRSHATIIDKAEKEKADLVIVGDRGVGSALEGFLLGSVSAKVVRYSPASVLVYRLPTGGKS</sequence>
<dbReference type="Proteomes" id="UP000671879">
    <property type="component" value="Chromosome"/>
</dbReference>
<name>A0A9Q7AQ30_9BACT</name>
<feature type="domain" description="UspA" evidence="2">
    <location>
        <begin position="3"/>
        <end position="147"/>
    </location>
</feature>
<evidence type="ECO:0000313" key="3">
    <source>
        <dbReference type="EMBL" id="QTX33397.1"/>
    </source>
</evidence>
<organism evidence="3 4">
    <name type="scientific">Aminithiophilus ramosus</name>
    <dbReference type="NCBI Taxonomy" id="3029084"/>
    <lineage>
        <taxon>Bacteria</taxon>
        <taxon>Thermotogati</taxon>
        <taxon>Synergistota</taxon>
        <taxon>Synergistia</taxon>
        <taxon>Synergistales</taxon>
        <taxon>Aminithiophilaceae</taxon>
        <taxon>Aminithiophilus</taxon>
    </lineage>
</organism>